<dbReference type="SUPFAM" id="SSF56954">
    <property type="entry name" value="Outer membrane efflux proteins (OEP)"/>
    <property type="match status" value="1"/>
</dbReference>
<dbReference type="AlphaFoldDB" id="A0A3B7MWW6"/>
<comment type="similarity">
    <text evidence="2">Belongs to the outer membrane factor (OMF) (TC 1.B.17) family.</text>
</comment>
<dbReference type="InterPro" id="IPR051906">
    <property type="entry name" value="TolC-like"/>
</dbReference>
<protein>
    <submittedName>
        <fullName evidence="8">TolC family protein</fullName>
    </submittedName>
</protein>
<keyword evidence="7" id="KW-0998">Cell outer membrane</keyword>
<evidence type="ECO:0000313" key="8">
    <source>
        <dbReference type="EMBL" id="AXY76175.1"/>
    </source>
</evidence>
<evidence type="ECO:0000256" key="6">
    <source>
        <dbReference type="ARBA" id="ARBA00023136"/>
    </source>
</evidence>
<keyword evidence="6" id="KW-0472">Membrane</keyword>
<evidence type="ECO:0000256" key="7">
    <source>
        <dbReference type="ARBA" id="ARBA00023237"/>
    </source>
</evidence>
<keyword evidence="4" id="KW-1134">Transmembrane beta strand</keyword>
<dbReference type="EMBL" id="CP032157">
    <property type="protein sequence ID" value="AXY76175.1"/>
    <property type="molecule type" value="Genomic_DNA"/>
</dbReference>
<dbReference type="Proteomes" id="UP000263900">
    <property type="component" value="Chromosome"/>
</dbReference>
<dbReference type="Gene3D" id="1.20.1600.10">
    <property type="entry name" value="Outer membrane efflux proteins (OEP)"/>
    <property type="match status" value="1"/>
</dbReference>
<gene>
    <name evidence="8" type="ORF">D3H65_20240</name>
</gene>
<proteinExistence type="inferred from homology"/>
<dbReference type="GO" id="GO:1990281">
    <property type="term" value="C:efflux pump complex"/>
    <property type="evidence" value="ECO:0007669"/>
    <property type="project" value="TreeGrafter"/>
</dbReference>
<dbReference type="InterPro" id="IPR003423">
    <property type="entry name" value="OMP_efflux"/>
</dbReference>
<dbReference type="GO" id="GO:0015288">
    <property type="term" value="F:porin activity"/>
    <property type="evidence" value="ECO:0007669"/>
    <property type="project" value="TreeGrafter"/>
</dbReference>
<dbReference type="Pfam" id="PF02321">
    <property type="entry name" value="OEP"/>
    <property type="match status" value="1"/>
</dbReference>
<dbReference type="PANTHER" id="PTHR30026:SF20">
    <property type="entry name" value="OUTER MEMBRANE PROTEIN TOLC"/>
    <property type="match status" value="1"/>
</dbReference>
<organism evidence="8 9">
    <name type="scientific">Paraflavitalea soli</name>
    <dbReference type="NCBI Taxonomy" id="2315862"/>
    <lineage>
        <taxon>Bacteria</taxon>
        <taxon>Pseudomonadati</taxon>
        <taxon>Bacteroidota</taxon>
        <taxon>Chitinophagia</taxon>
        <taxon>Chitinophagales</taxon>
        <taxon>Chitinophagaceae</taxon>
        <taxon>Paraflavitalea</taxon>
    </lineage>
</organism>
<evidence type="ECO:0000256" key="1">
    <source>
        <dbReference type="ARBA" id="ARBA00004442"/>
    </source>
</evidence>
<sequence length="521" mass="59639">MAGAVAHRRRGRRHYALERCTGLLRIVEEHKRVSTGILPGRNNSTQREETMTRMLFKNISVTLLVLWTCRGVASAQDKQLLTEETFVQQVKQYHPVVKQGDLLTQKAEADLLTARGAFDPVLDAATSAKTLDGVDYYQYTNPELKIPTGTPINLKAGYEKSNGQYINPERTKGVASYIGIEIPLLNGLLTDKKRTALRQAGIYRQLNTQERLLMINDLLFDARSAYWEWAGAWYLYRVYTNYIEIADKRTMLISLSFKHGDRAMADTMEARAQLQNIKLMQAGALAELNKKIVDLSAFLWTADETPYLLPESFVPDTLALATIQPLPDTAVLVAGVGNAHPAVQAARYKLGILEAERKLKRQNFLPVVNLQANLLSKDYYQYKNVSWPYLENNYKLGFNVKLPLLWRQERGEYKNVLIKIRDNNLELQKKQWDLQNKIRKYYTETVQLQHQLQAAREMNSAYTFLLKNEELKFTQGESSLFLINARENKILEIQQKVIELQVKYRKATYAIQWAAGSPAAQ</sequence>
<dbReference type="GO" id="GO:0009279">
    <property type="term" value="C:cell outer membrane"/>
    <property type="evidence" value="ECO:0007669"/>
    <property type="project" value="UniProtKB-SubCell"/>
</dbReference>
<evidence type="ECO:0000313" key="9">
    <source>
        <dbReference type="Proteomes" id="UP000263900"/>
    </source>
</evidence>
<name>A0A3B7MWW6_9BACT</name>
<reference evidence="8 9" key="1">
    <citation type="submission" date="2018-09" db="EMBL/GenBank/DDBJ databases">
        <title>Genome sequencing of strain 6GH32-13.</title>
        <authorList>
            <person name="Weon H.-Y."/>
            <person name="Heo J."/>
            <person name="Kwon S.-W."/>
        </authorList>
    </citation>
    <scope>NUCLEOTIDE SEQUENCE [LARGE SCALE GENOMIC DNA]</scope>
    <source>
        <strain evidence="8 9">5GH32-13</strain>
    </source>
</reference>
<dbReference type="PANTHER" id="PTHR30026">
    <property type="entry name" value="OUTER MEMBRANE PROTEIN TOLC"/>
    <property type="match status" value="1"/>
</dbReference>
<evidence type="ECO:0000256" key="3">
    <source>
        <dbReference type="ARBA" id="ARBA00022448"/>
    </source>
</evidence>
<keyword evidence="9" id="KW-1185">Reference proteome</keyword>
<dbReference type="KEGG" id="pseg:D3H65_20240"/>
<keyword evidence="3" id="KW-0813">Transport</keyword>
<evidence type="ECO:0000256" key="4">
    <source>
        <dbReference type="ARBA" id="ARBA00022452"/>
    </source>
</evidence>
<evidence type="ECO:0000256" key="5">
    <source>
        <dbReference type="ARBA" id="ARBA00022692"/>
    </source>
</evidence>
<dbReference type="OrthoDB" id="581172at2"/>
<dbReference type="GO" id="GO:0015562">
    <property type="term" value="F:efflux transmembrane transporter activity"/>
    <property type="evidence" value="ECO:0007669"/>
    <property type="project" value="InterPro"/>
</dbReference>
<keyword evidence="5" id="KW-0812">Transmembrane</keyword>
<comment type="subcellular location">
    <subcellularLocation>
        <location evidence="1">Cell outer membrane</location>
    </subcellularLocation>
</comment>
<accession>A0A3B7MWW6</accession>
<evidence type="ECO:0000256" key="2">
    <source>
        <dbReference type="ARBA" id="ARBA00007613"/>
    </source>
</evidence>